<name>A0A6S6TDZ8_9BACT</name>
<gene>
    <name evidence="1" type="ORF">HELGO_WM1217</name>
</gene>
<evidence type="ECO:0000313" key="1">
    <source>
        <dbReference type="EMBL" id="CAA6816447.1"/>
    </source>
</evidence>
<dbReference type="AlphaFoldDB" id="A0A6S6TDZ8"/>
<organism evidence="1">
    <name type="scientific">uncultured Sulfurovum sp</name>
    <dbReference type="NCBI Taxonomy" id="269237"/>
    <lineage>
        <taxon>Bacteria</taxon>
        <taxon>Pseudomonadati</taxon>
        <taxon>Campylobacterota</taxon>
        <taxon>Epsilonproteobacteria</taxon>
        <taxon>Campylobacterales</taxon>
        <taxon>Sulfurovaceae</taxon>
        <taxon>Sulfurovum</taxon>
        <taxon>environmental samples</taxon>
    </lineage>
</organism>
<dbReference type="EMBL" id="CACVAP010000086">
    <property type="protein sequence ID" value="CAA6816447.1"/>
    <property type="molecule type" value="Genomic_DNA"/>
</dbReference>
<sequence length="133" mass="15534">MTVRMNNNFINYSDFLSISLETLETAPRKLFEKMIQMINSTLHQQVVELEKQALQIDVMTVIPVHDLEEYYDVTLDAIEDVKLFKKSISQIEKKDILFSKLNNTVNSLHEAYVNHMDRMGQLEIRILSKEKSA</sequence>
<proteinExistence type="predicted"/>
<reference evidence="1" key="1">
    <citation type="submission" date="2020-01" db="EMBL/GenBank/DDBJ databases">
        <authorList>
            <person name="Meier V. D."/>
            <person name="Meier V D."/>
        </authorList>
    </citation>
    <scope>NUCLEOTIDE SEQUENCE</scope>
    <source>
        <strain evidence="1">HLG_WM_MAG_06</strain>
    </source>
</reference>
<accession>A0A6S6TDZ8</accession>
<protein>
    <submittedName>
        <fullName evidence="1">Uncharacterized protein</fullName>
    </submittedName>
</protein>